<dbReference type="OrthoDB" id="6467979at2759"/>
<dbReference type="AlphaFoldDB" id="A0A4Y2SUX5"/>
<dbReference type="EMBL" id="BGPR01017721">
    <property type="protein sequence ID" value="GBN77089.1"/>
    <property type="molecule type" value="Genomic_DNA"/>
</dbReference>
<evidence type="ECO:0000313" key="3">
    <source>
        <dbReference type="EMBL" id="GBN92037.1"/>
    </source>
</evidence>
<evidence type="ECO:0000313" key="1">
    <source>
        <dbReference type="EMBL" id="GBN77089.1"/>
    </source>
</evidence>
<name>A0A4Y2SUX5_ARAVE</name>
<proteinExistence type="predicted"/>
<comment type="caution">
    <text evidence="3">The sequence shown here is derived from an EMBL/GenBank/DDBJ whole genome shotgun (WGS) entry which is preliminary data.</text>
</comment>
<dbReference type="EMBL" id="BGPR01024190">
    <property type="protein sequence ID" value="GBN92037.1"/>
    <property type="molecule type" value="Genomic_DNA"/>
</dbReference>
<organism evidence="3 4">
    <name type="scientific">Araneus ventricosus</name>
    <name type="common">Orbweaver spider</name>
    <name type="synonym">Epeira ventricosa</name>
    <dbReference type="NCBI Taxonomy" id="182803"/>
    <lineage>
        <taxon>Eukaryota</taxon>
        <taxon>Metazoa</taxon>
        <taxon>Ecdysozoa</taxon>
        <taxon>Arthropoda</taxon>
        <taxon>Chelicerata</taxon>
        <taxon>Arachnida</taxon>
        <taxon>Araneae</taxon>
        <taxon>Araneomorphae</taxon>
        <taxon>Entelegynae</taxon>
        <taxon>Araneoidea</taxon>
        <taxon>Araneidae</taxon>
        <taxon>Araneus</taxon>
    </lineage>
</organism>
<accession>A0A4Y2SUX5</accession>
<keyword evidence="4" id="KW-1185">Reference proteome</keyword>
<reference evidence="3 4" key="1">
    <citation type="journal article" date="2019" name="Sci. Rep.">
        <title>Orb-weaving spider Araneus ventricosus genome elucidates the spidroin gene catalogue.</title>
        <authorList>
            <person name="Kono N."/>
            <person name="Nakamura H."/>
            <person name="Ohtoshi R."/>
            <person name="Moran D.A.P."/>
            <person name="Shinohara A."/>
            <person name="Yoshida Y."/>
            <person name="Fujiwara M."/>
            <person name="Mori M."/>
            <person name="Tomita M."/>
            <person name="Arakawa K."/>
        </authorList>
    </citation>
    <scope>NUCLEOTIDE SEQUENCE [LARGE SCALE GENOMIC DNA]</scope>
</reference>
<evidence type="ECO:0000313" key="4">
    <source>
        <dbReference type="Proteomes" id="UP000499080"/>
    </source>
</evidence>
<protein>
    <submittedName>
        <fullName evidence="3">Uncharacterized protein</fullName>
    </submittedName>
</protein>
<feature type="non-terminal residue" evidence="3">
    <location>
        <position position="33"/>
    </location>
</feature>
<dbReference type="EMBL" id="BGPR01024175">
    <property type="protein sequence ID" value="GBN92014.1"/>
    <property type="molecule type" value="Genomic_DNA"/>
</dbReference>
<dbReference type="Proteomes" id="UP000499080">
    <property type="component" value="Unassembled WGS sequence"/>
</dbReference>
<evidence type="ECO:0000313" key="2">
    <source>
        <dbReference type="EMBL" id="GBN92014.1"/>
    </source>
</evidence>
<gene>
    <name evidence="1" type="ORF">AVEN_152833_1</name>
    <name evidence="3" type="ORF">AVEN_188054_1</name>
    <name evidence="2" type="ORF">AVEN_70855_1</name>
</gene>
<sequence length="33" mass="3941">MSGVWFVVSIPTASFERKLKHPEEYKDKKDHHN</sequence>